<keyword evidence="4" id="KW-1185">Reference proteome</keyword>
<feature type="compositionally biased region" description="Basic and acidic residues" evidence="1">
    <location>
        <begin position="177"/>
        <end position="186"/>
    </location>
</feature>
<gene>
    <name evidence="3" type="ORF">DY000_02023183</name>
</gene>
<evidence type="ECO:0000313" key="3">
    <source>
        <dbReference type="EMBL" id="KAF3594601.1"/>
    </source>
</evidence>
<dbReference type="EMBL" id="QGKV02000299">
    <property type="protein sequence ID" value="KAF3594601.1"/>
    <property type="molecule type" value="Genomic_DNA"/>
</dbReference>
<feature type="region of interest" description="Disordered" evidence="1">
    <location>
        <begin position="177"/>
        <end position="226"/>
    </location>
</feature>
<dbReference type="InterPro" id="IPR025836">
    <property type="entry name" value="Zn_knuckle_CX2CX4HX4C"/>
</dbReference>
<feature type="compositionally biased region" description="Basic residues" evidence="1">
    <location>
        <begin position="242"/>
        <end position="253"/>
    </location>
</feature>
<sequence>MGGPYLLSRSPISKLQTVQALQSSFFKPYYRAEKGKAMVNNTMPRKPLVRVPESDITELIERNKFTLIGRVTNPAIQKTRAMVDFFLQHWNVVGRLTCRALEPALFQFGHIDVKDADKARIRVLVNDLKPLIMKMDLQLPSGDVVEIEMEYENLHKHCFYCKSLSHEDDNCQTRAEVQHQKEDRRNLGISQQNTLESIEKGKRRQDDRKRARNYPPSLQGGARWTNYKRGDREDEYEWYSHRQSHHHQRRSPPLRRGVSEKSLDSGFEENRRRYNDNYLSARRSPPHNRGPTIREHRDGTSSTFKTLEKEYHPSAHSRGNCASPIREISSRSNQSPTTAPNSKEKRTSTSSHLSDPRAANKPCGCAPLRNEPESPEIPQDLAPQNMELAPPPRFSDPITRPSNSNIFETGRLEPNERSPIRTLSEDRIHVSLRLVPLLSDTTDETEESGELPVHPALSSKAAGKREVRKQKGHSPLQGVSMKRRCLTLGYNIHVES</sequence>
<evidence type="ECO:0000259" key="2">
    <source>
        <dbReference type="Pfam" id="PF14392"/>
    </source>
</evidence>
<accession>A0ABQ7ECL9</accession>
<feature type="region of interest" description="Disordered" evidence="1">
    <location>
        <begin position="240"/>
        <end position="417"/>
    </location>
</feature>
<name>A0ABQ7ECL9_BRACR</name>
<feature type="compositionally biased region" description="Basic and acidic residues" evidence="1">
    <location>
        <begin position="197"/>
        <end position="209"/>
    </location>
</feature>
<dbReference type="Proteomes" id="UP000266723">
    <property type="component" value="Unassembled WGS sequence"/>
</dbReference>
<evidence type="ECO:0000256" key="1">
    <source>
        <dbReference type="SAM" id="MobiDB-lite"/>
    </source>
</evidence>
<dbReference type="Pfam" id="PF14392">
    <property type="entry name" value="zf-CCHC_4"/>
    <property type="match status" value="1"/>
</dbReference>
<feature type="domain" description="Zinc knuckle CX2CX4HX4C" evidence="2">
    <location>
        <begin position="129"/>
        <end position="172"/>
    </location>
</feature>
<comment type="caution">
    <text evidence="3">The sequence shown here is derived from an EMBL/GenBank/DDBJ whole genome shotgun (WGS) entry which is preliminary data.</text>
</comment>
<proteinExistence type="predicted"/>
<protein>
    <recommendedName>
        <fullName evidence="2">Zinc knuckle CX2CX4HX4C domain-containing protein</fullName>
    </recommendedName>
</protein>
<reference evidence="3 4" key="1">
    <citation type="journal article" date="2020" name="BMC Genomics">
        <title>Intraspecific diversification of the crop wild relative Brassica cretica Lam. using demographic model selection.</title>
        <authorList>
            <person name="Kioukis A."/>
            <person name="Michalopoulou V.A."/>
            <person name="Briers L."/>
            <person name="Pirintsos S."/>
            <person name="Studholme D.J."/>
            <person name="Pavlidis P."/>
            <person name="Sarris P.F."/>
        </authorList>
    </citation>
    <scope>NUCLEOTIDE SEQUENCE [LARGE SCALE GENOMIC DNA]</scope>
    <source>
        <strain evidence="4">cv. PFS-1207/04</strain>
    </source>
</reference>
<evidence type="ECO:0000313" key="4">
    <source>
        <dbReference type="Proteomes" id="UP000266723"/>
    </source>
</evidence>
<feature type="compositionally biased region" description="Polar residues" evidence="1">
    <location>
        <begin position="330"/>
        <end position="341"/>
    </location>
</feature>
<organism evidence="3 4">
    <name type="scientific">Brassica cretica</name>
    <name type="common">Mustard</name>
    <dbReference type="NCBI Taxonomy" id="69181"/>
    <lineage>
        <taxon>Eukaryota</taxon>
        <taxon>Viridiplantae</taxon>
        <taxon>Streptophyta</taxon>
        <taxon>Embryophyta</taxon>
        <taxon>Tracheophyta</taxon>
        <taxon>Spermatophyta</taxon>
        <taxon>Magnoliopsida</taxon>
        <taxon>eudicotyledons</taxon>
        <taxon>Gunneridae</taxon>
        <taxon>Pentapetalae</taxon>
        <taxon>rosids</taxon>
        <taxon>malvids</taxon>
        <taxon>Brassicales</taxon>
        <taxon>Brassicaceae</taxon>
        <taxon>Brassiceae</taxon>
        <taxon>Brassica</taxon>
    </lineage>
</organism>
<feature type="region of interest" description="Disordered" evidence="1">
    <location>
        <begin position="441"/>
        <end position="480"/>
    </location>
</feature>
<feature type="compositionally biased region" description="Basic and acidic residues" evidence="1">
    <location>
        <begin position="257"/>
        <end position="275"/>
    </location>
</feature>